<evidence type="ECO:0000256" key="2">
    <source>
        <dbReference type="SAM" id="Phobius"/>
    </source>
</evidence>
<dbReference type="Proteomes" id="UP000824124">
    <property type="component" value="Unassembled WGS sequence"/>
</dbReference>
<dbReference type="EMBL" id="DVMH01000021">
    <property type="protein sequence ID" value="HIU10418.1"/>
    <property type="molecule type" value="Genomic_DNA"/>
</dbReference>
<evidence type="ECO:0000256" key="1">
    <source>
        <dbReference type="SAM" id="MobiDB-lite"/>
    </source>
</evidence>
<keyword evidence="2" id="KW-0812">Transmembrane</keyword>
<keyword evidence="2" id="KW-1133">Transmembrane helix</keyword>
<proteinExistence type="predicted"/>
<reference evidence="3" key="1">
    <citation type="submission" date="2020-10" db="EMBL/GenBank/DDBJ databases">
        <authorList>
            <person name="Gilroy R."/>
        </authorList>
    </citation>
    <scope>NUCLEOTIDE SEQUENCE</scope>
    <source>
        <strain evidence="3">2830</strain>
    </source>
</reference>
<feature type="transmembrane region" description="Helical" evidence="2">
    <location>
        <begin position="50"/>
        <end position="70"/>
    </location>
</feature>
<accession>A0A9D1HM32</accession>
<comment type="caution">
    <text evidence="3">The sequence shown here is derived from an EMBL/GenBank/DDBJ whole genome shotgun (WGS) entry which is preliminary data.</text>
</comment>
<reference evidence="3" key="2">
    <citation type="journal article" date="2021" name="PeerJ">
        <title>Extensive microbial diversity within the chicken gut microbiome revealed by metagenomics and culture.</title>
        <authorList>
            <person name="Gilroy R."/>
            <person name="Ravi A."/>
            <person name="Getino M."/>
            <person name="Pursley I."/>
            <person name="Horton D.L."/>
            <person name="Alikhan N.F."/>
            <person name="Baker D."/>
            <person name="Gharbi K."/>
            <person name="Hall N."/>
            <person name="Watson M."/>
            <person name="Adriaenssens E.M."/>
            <person name="Foster-Nyarko E."/>
            <person name="Jarju S."/>
            <person name="Secka A."/>
            <person name="Antonio M."/>
            <person name="Oren A."/>
            <person name="Chaudhuri R.R."/>
            <person name="La Ragione R."/>
            <person name="Hildebrand F."/>
            <person name="Pallen M.J."/>
        </authorList>
    </citation>
    <scope>NUCLEOTIDE SEQUENCE</scope>
    <source>
        <strain evidence="3">2830</strain>
    </source>
</reference>
<protein>
    <submittedName>
        <fullName evidence="3">Uncharacterized protein</fullName>
    </submittedName>
</protein>
<gene>
    <name evidence="3" type="ORF">IAB00_04120</name>
</gene>
<evidence type="ECO:0000313" key="3">
    <source>
        <dbReference type="EMBL" id="HIU10418.1"/>
    </source>
</evidence>
<dbReference type="AlphaFoldDB" id="A0A9D1HM32"/>
<feature type="compositionally biased region" description="Polar residues" evidence="1">
    <location>
        <begin position="85"/>
        <end position="104"/>
    </location>
</feature>
<keyword evidence="2" id="KW-0472">Membrane</keyword>
<feature type="transmembrane region" description="Helical" evidence="2">
    <location>
        <begin position="20"/>
        <end position="38"/>
    </location>
</feature>
<name>A0A9D1HM32_9FIRM</name>
<organism evidence="3 4">
    <name type="scientific">Candidatus Avidehalobacter gallistercoris</name>
    <dbReference type="NCBI Taxonomy" id="2840694"/>
    <lineage>
        <taxon>Bacteria</taxon>
        <taxon>Bacillati</taxon>
        <taxon>Bacillota</taxon>
        <taxon>Clostridia</taxon>
        <taxon>Eubacteriales</taxon>
        <taxon>Peptococcaceae</taxon>
        <taxon>Peptococcaceae incertae sedis</taxon>
        <taxon>Candidatus Avidehalobacter</taxon>
    </lineage>
</organism>
<evidence type="ECO:0000313" key="4">
    <source>
        <dbReference type="Proteomes" id="UP000824124"/>
    </source>
</evidence>
<sequence length="111" mass="12407">MKKGKRQKRHKWDARFATRALTVIAITTGVFLAAQYISFLITRMEQTVLIQYYFTVVGLECGGMLLKRILEVVVARIKKKEQLDIPNSGNTDSTANLPAETTNYDDIGGVG</sequence>
<feature type="region of interest" description="Disordered" evidence="1">
    <location>
        <begin position="85"/>
        <end position="111"/>
    </location>
</feature>